<keyword evidence="3" id="KW-0805">Transcription regulation</keyword>
<evidence type="ECO:0000256" key="2">
    <source>
        <dbReference type="ARBA" id="ARBA00023012"/>
    </source>
</evidence>
<dbReference type="GO" id="GO:0000976">
    <property type="term" value="F:transcription cis-regulatory region binding"/>
    <property type="evidence" value="ECO:0007669"/>
    <property type="project" value="TreeGrafter"/>
</dbReference>
<dbReference type="STRING" id="1914963.AWW67_03765"/>
<evidence type="ECO:0000259" key="9">
    <source>
        <dbReference type="PROSITE" id="PS51755"/>
    </source>
</evidence>
<keyword evidence="4 7" id="KW-0238">DNA-binding</keyword>
<keyword evidence="2" id="KW-0902">Two-component regulatory system</keyword>
<dbReference type="SMART" id="SM00862">
    <property type="entry name" value="Trans_reg_C"/>
    <property type="match status" value="1"/>
</dbReference>
<dbReference type="InterPro" id="IPR036388">
    <property type="entry name" value="WH-like_DNA-bd_sf"/>
</dbReference>
<dbReference type="SMART" id="SM00448">
    <property type="entry name" value="REC"/>
    <property type="match status" value="1"/>
</dbReference>
<feature type="domain" description="Response regulatory" evidence="8">
    <location>
        <begin position="2"/>
        <end position="116"/>
    </location>
</feature>
<evidence type="ECO:0000256" key="6">
    <source>
        <dbReference type="PROSITE-ProRule" id="PRU00169"/>
    </source>
</evidence>
<evidence type="ECO:0000256" key="4">
    <source>
        <dbReference type="ARBA" id="ARBA00023125"/>
    </source>
</evidence>
<dbReference type="SUPFAM" id="SSF52172">
    <property type="entry name" value="CheY-like"/>
    <property type="match status" value="1"/>
</dbReference>
<dbReference type="InterPro" id="IPR011006">
    <property type="entry name" value="CheY-like_superfamily"/>
</dbReference>
<dbReference type="GO" id="GO:0032993">
    <property type="term" value="C:protein-DNA complex"/>
    <property type="evidence" value="ECO:0007669"/>
    <property type="project" value="TreeGrafter"/>
</dbReference>
<accession>A0A150XZP8</accession>
<dbReference type="Gene3D" id="6.10.250.690">
    <property type="match status" value="1"/>
</dbReference>
<dbReference type="GO" id="GO:0006355">
    <property type="term" value="P:regulation of DNA-templated transcription"/>
    <property type="evidence" value="ECO:0007669"/>
    <property type="project" value="InterPro"/>
</dbReference>
<feature type="modified residue" description="4-aspartylphosphate" evidence="6">
    <location>
        <position position="51"/>
    </location>
</feature>
<dbReference type="PANTHER" id="PTHR48111:SF22">
    <property type="entry name" value="REGULATOR OF RPOS"/>
    <property type="match status" value="1"/>
</dbReference>
<evidence type="ECO:0000256" key="3">
    <source>
        <dbReference type="ARBA" id="ARBA00023015"/>
    </source>
</evidence>
<keyword evidence="1 6" id="KW-0597">Phosphoprotein</keyword>
<dbReference type="Pfam" id="PF00486">
    <property type="entry name" value="Trans_reg_C"/>
    <property type="match status" value="1"/>
</dbReference>
<sequence length="227" mass="26015">MKILLIEDEVKLGNFLVKGLEEEGYSVAHETNGSEALETAATNDFDLILLDIMLPGQNGFEVLKNMREFSIHTPIIFMSALNESEHVIKGLDLGAIDYVKKPFDFEELKARVRNVQRKFGSTRASTLQVKDLKVDLIKREVTRADQLIELSKREFSILELLMSNTNRVLSKSEITQKIWNINFDRGSNVVEVHMHQLRKKIDFDFEPKLIETQVGYGYKIQGELVKS</sequence>
<organism evidence="10 11">
    <name type="scientific">Roseivirga seohaensis</name>
    <dbReference type="NCBI Taxonomy" id="1914963"/>
    <lineage>
        <taxon>Bacteria</taxon>
        <taxon>Pseudomonadati</taxon>
        <taxon>Bacteroidota</taxon>
        <taxon>Cytophagia</taxon>
        <taxon>Cytophagales</taxon>
        <taxon>Roseivirgaceae</taxon>
        <taxon>Roseivirga</taxon>
    </lineage>
</organism>
<proteinExistence type="predicted"/>
<dbReference type="PROSITE" id="PS51755">
    <property type="entry name" value="OMPR_PHOB"/>
    <property type="match status" value="1"/>
</dbReference>
<name>A0A150XZP8_9BACT</name>
<dbReference type="Pfam" id="PF00072">
    <property type="entry name" value="Response_reg"/>
    <property type="match status" value="1"/>
</dbReference>
<evidence type="ECO:0000256" key="5">
    <source>
        <dbReference type="ARBA" id="ARBA00023163"/>
    </source>
</evidence>
<dbReference type="PANTHER" id="PTHR48111">
    <property type="entry name" value="REGULATOR OF RPOS"/>
    <property type="match status" value="1"/>
</dbReference>
<dbReference type="FunFam" id="3.40.50.2300:FF:000001">
    <property type="entry name" value="DNA-binding response regulator PhoB"/>
    <property type="match status" value="1"/>
</dbReference>
<gene>
    <name evidence="10" type="ORF">AWW67_03765</name>
</gene>
<dbReference type="Proteomes" id="UP000075663">
    <property type="component" value="Unassembled WGS sequence"/>
</dbReference>
<reference evidence="10 11" key="1">
    <citation type="submission" date="2016-01" db="EMBL/GenBank/DDBJ databases">
        <title>Genome sequencing of Roseivirga seohaensis SW-152.</title>
        <authorList>
            <person name="Selvaratnam C."/>
            <person name="Thevarajoo S."/>
            <person name="Goh K.M."/>
            <person name="Ee R."/>
            <person name="Chan K.-G."/>
            <person name="Chong C.S."/>
        </authorList>
    </citation>
    <scope>NUCLEOTIDE SEQUENCE [LARGE SCALE GENOMIC DNA]</scope>
    <source>
        <strain evidence="10 11">SW-152</strain>
    </source>
</reference>
<dbReference type="CDD" id="cd00383">
    <property type="entry name" value="trans_reg_C"/>
    <property type="match status" value="1"/>
</dbReference>
<evidence type="ECO:0000313" key="10">
    <source>
        <dbReference type="EMBL" id="KYG84237.1"/>
    </source>
</evidence>
<protein>
    <submittedName>
        <fullName evidence="10">Two-component system response regulator</fullName>
    </submittedName>
</protein>
<dbReference type="Gene3D" id="1.10.10.10">
    <property type="entry name" value="Winged helix-like DNA-binding domain superfamily/Winged helix DNA-binding domain"/>
    <property type="match status" value="1"/>
</dbReference>
<feature type="DNA-binding region" description="OmpR/PhoB-type" evidence="7">
    <location>
        <begin position="124"/>
        <end position="222"/>
    </location>
</feature>
<keyword evidence="5" id="KW-0804">Transcription</keyword>
<evidence type="ECO:0000256" key="7">
    <source>
        <dbReference type="PROSITE-ProRule" id="PRU01091"/>
    </source>
</evidence>
<evidence type="ECO:0000259" key="8">
    <source>
        <dbReference type="PROSITE" id="PS50110"/>
    </source>
</evidence>
<dbReference type="InterPro" id="IPR001867">
    <property type="entry name" value="OmpR/PhoB-type_DNA-bd"/>
</dbReference>
<dbReference type="AlphaFoldDB" id="A0A150XZP8"/>
<dbReference type="GO" id="GO:0005829">
    <property type="term" value="C:cytosol"/>
    <property type="evidence" value="ECO:0007669"/>
    <property type="project" value="TreeGrafter"/>
</dbReference>
<evidence type="ECO:0000256" key="1">
    <source>
        <dbReference type="ARBA" id="ARBA00022553"/>
    </source>
</evidence>
<dbReference type="RefSeq" id="WP_062301011.1">
    <property type="nucleotide sequence ID" value="NZ_LRPB01000023.1"/>
</dbReference>
<dbReference type="InterPro" id="IPR001789">
    <property type="entry name" value="Sig_transdc_resp-reg_receiver"/>
</dbReference>
<dbReference type="FunFam" id="1.10.10.10:FF:000005">
    <property type="entry name" value="Two-component system response regulator"/>
    <property type="match status" value="1"/>
</dbReference>
<dbReference type="EMBL" id="LRPB01000023">
    <property type="protein sequence ID" value="KYG84237.1"/>
    <property type="molecule type" value="Genomic_DNA"/>
</dbReference>
<dbReference type="GO" id="GO:0000156">
    <property type="term" value="F:phosphorelay response regulator activity"/>
    <property type="evidence" value="ECO:0007669"/>
    <property type="project" value="TreeGrafter"/>
</dbReference>
<dbReference type="Gene3D" id="3.40.50.2300">
    <property type="match status" value="1"/>
</dbReference>
<dbReference type="InterPro" id="IPR039420">
    <property type="entry name" value="WalR-like"/>
</dbReference>
<evidence type="ECO:0000313" key="11">
    <source>
        <dbReference type="Proteomes" id="UP000075663"/>
    </source>
</evidence>
<feature type="domain" description="OmpR/PhoB-type" evidence="9">
    <location>
        <begin position="124"/>
        <end position="222"/>
    </location>
</feature>
<dbReference type="PROSITE" id="PS50110">
    <property type="entry name" value="RESPONSE_REGULATORY"/>
    <property type="match status" value="1"/>
</dbReference>
<comment type="caution">
    <text evidence="10">The sequence shown here is derived from an EMBL/GenBank/DDBJ whole genome shotgun (WGS) entry which is preliminary data.</text>
</comment>